<sequence>MKELNWNNTNKDNGKICLSNAQETYCTNMQVALDWINQAIFYFDREKESLCDLAHCYFFKAFLHSALNIGGSRYYFTESIKKHIEGSRRNQYRAHRFYKFVGVKMDNIDSILNKIMLKHPSDFNDPMDCPIATNPQNGIKDIDLFNGLRVGCFGIVENNEDKYYTNASKWSYYGDFHKGICIEYDFSKLDFSNPFALMDKVKYQKEYTAERGIVGSGLLTKSWDYAHEKEWRIIWFDESLTTHKAVFIDIQPFMITKIYLGYKCSEEIKTHILEFKSVNPHIQVYNIHPSDENFYQLCATELAADQYSHENLAQRIN</sequence>
<gene>
    <name evidence="1" type="ORF">BARVI_12145</name>
</gene>
<dbReference type="STRING" id="880074.BARVI_12145"/>
<name>W0EXR3_9BACT</name>
<organism evidence="1 2">
    <name type="scientific">Barnesiella viscericola DSM 18177</name>
    <dbReference type="NCBI Taxonomy" id="880074"/>
    <lineage>
        <taxon>Bacteria</taxon>
        <taxon>Pseudomonadati</taxon>
        <taxon>Bacteroidota</taxon>
        <taxon>Bacteroidia</taxon>
        <taxon>Bacteroidales</taxon>
        <taxon>Barnesiellaceae</taxon>
        <taxon>Barnesiella</taxon>
    </lineage>
</organism>
<evidence type="ECO:0000313" key="2">
    <source>
        <dbReference type="Proteomes" id="UP000018901"/>
    </source>
</evidence>
<protein>
    <recommendedName>
        <fullName evidence="3">DUF2971 domain-containing protein</fullName>
    </recommendedName>
</protein>
<proteinExistence type="predicted"/>
<dbReference type="AlphaFoldDB" id="W0EXR3"/>
<dbReference type="KEGG" id="bvs:BARVI_12145"/>
<keyword evidence="2" id="KW-1185">Reference proteome</keyword>
<dbReference type="RefSeq" id="WP_025279440.1">
    <property type="nucleotide sequence ID" value="NZ_CP007034.1"/>
</dbReference>
<accession>W0EXR3</accession>
<dbReference type="EMBL" id="CP007034">
    <property type="protein sequence ID" value="AHF13989.1"/>
    <property type="molecule type" value="Genomic_DNA"/>
</dbReference>
<dbReference type="HOGENOM" id="CLU_876211_0_0_10"/>
<evidence type="ECO:0000313" key="1">
    <source>
        <dbReference type="EMBL" id="AHF13989.1"/>
    </source>
</evidence>
<reference evidence="1 2" key="1">
    <citation type="submission" date="2013-12" db="EMBL/GenBank/DDBJ databases">
        <authorList>
            <consortium name="DOE Joint Genome Institute"/>
            <person name="Eisen J."/>
            <person name="Huntemann M."/>
            <person name="Han J."/>
            <person name="Chen A."/>
            <person name="Kyrpides N."/>
            <person name="Mavromatis K."/>
            <person name="Markowitz V."/>
            <person name="Palaniappan K."/>
            <person name="Ivanova N."/>
            <person name="Schaumberg A."/>
            <person name="Pati A."/>
            <person name="Liolios K."/>
            <person name="Nordberg H.P."/>
            <person name="Cantor M.N."/>
            <person name="Hua S.X."/>
            <person name="Woyke T."/>
        </authorList>
    </citation>
    <scope>NUCLEOTIDE SEQUENCE [LARGE SCALE GENOMIC DNA]</scope>
    <source>
        <strain evidence="2">DSM 18177</strain>
    </source>
</reference>
<dbReference type="OrthoDB" id="190848at2"/>
<dbReference type="GeneID" id="90530126"/>
<dbReference type="Proteomes" id="UP000018901">
    <property type="component" value="Chromosome"/>
</dbReference>
<dbReference type="eggNOG" id="COG0457">
    <property type="taxonomic scope" value="Bacteria"/>
</dbReference>
<evidence type="ECO:0008006" key="3">
    <source>
        <dbReference type="Google" id="ProtNLM"/>
    </source>
</evidence>